<dbReference type="OrthoDB" id="1577640at2759"/>
<dbReference type="EMBL" id="CP089274">
    <property type="protein sequence ID" value="USP73610.1"/>
    <property type="molecule type" value="Genomic_DNA"/>
</dbReference>
<sequence length="700" mass="77217">MPLQRRREDYTVGWVCALSIELAAAREMLDEEHAPLNQDPHDGNTYSFGSIAGHNVVISCLPAGRTGNNSAVAVAMQMKNTFEGIRFGLMVGIGGGVPSAEADIRLGDVVVSQPNGIYGGVVQYDSGKATLSGFERTGSLNSPPAILLSALSVVKANEHSKRSKVAEHIAKFQRIPGFRRDKAGADILFMATYDHEDKRPTCDKCKKERQEVRKARDSDEEVVIHYGTIASGNQVIKSAAERDSISAKLDGVLCFEMEAAGLLNSFPCLVIRGISDYADSHKNNQWQAYAAATAAAYGKEVLSVIPPANVEKACTVEETVQDASKRFCITALSRKTEQIDLFICGPDGRVYTLWWLQDPGWIHQILGLQNTGWSSTSQNLDGDFAPRAKITAVSRVAEKLDIFACDIYGKISTRWWHVPEIPIISSFKWSRWSSWEQVWEGFYGNAEVAVISRGEDVLDLFCQSEDGHINALQWINGRGWSNGTYGESLPKDTHSFPDRAHITVITRTQQDMNIFVCDADGNVKTLGWNGDSGWTDWESLGQQFSNKTEISAVAPNADTIEIFARKLNGQAYTTNWTVSSGWKRAWDPIPLRAGISAESKVTVIKPSPETLQLFVRGSDGSIHTCRRSGLQAEWCTSEPVGTQKFLGSVDVAAVTRTDSNVTDLFVSNSQGSGVTVWWTRGRKSNWEEWRTLELSPVFNR</sequence>
<dbReference type="InterPro" id="IPR000845">
    <property type="entry name" value="Nucleoside_phosphorylase_d"/>
</dbReference>
<dbReference type="SUPFAM" id="SSF89372">
    <property type="entry name" value="Fucose-specific lectin"/>
    <property type="match status" value="2"/>
</dbReference>
<name>A0A9Q8Z1U5_CURCL</name>
<dbReference type="AlphaFoldDB" id="A0A9Q8Z1U5"/>
<dbReference type="Proteomes" id="UP001056012">
    <property type="component" value="Chromosome 1"/>
</dbReference>
<protein>
    <submittedName>
        <fullName evidence="2">Purine and uridine phosphorylase</fullName>
    </submittedName>
</protein>
<feature type="domain" description="Nucleoside phosphorylase" evidence="1">
    <location>
        <begin position="12"/>
        <end position="295"/>
    </location>
</feature>
<dbReference type="PANTHER" id="PTHR46082">
    <property type="entry name" value="ATP/GTP-BINDING PROTEIN-RELATED"/>
    <property type="match status" value="1"/>
</dbReference>
<organism evidence="2 3">
    <name type="scientific">Curvularia clavata</name>
    <dbReference type="NCBI Taxonomy" id="95742"/>
    <lineage>
        <taxon>Eukaryota</taxon>
        <taxon>Fungi</taxon>
        <taxon>Dikarya</taxon>
        <taxon>Ascomycota</taxon>
        <taxon>Pezizomycotina</taxon>
        <taxon>Dothideomycetes</taxon>
        <taxon>Pleosporomycetidae</taxon>
        <taxon>Pleosporales</taxon>
        <taxon>Pleosporineae</taxon>
        <taxon>Pleosporaceae</taxon>
        <taxon>Curvularia</taxon>
    </lineage>
</organism>
<dbReference type="PANTHER" id="PTHR46082:SF11">
    <property type="entry name" value="AAA+ ATPASE DOMAIN-CONTAINING PROTEIN-RELATED"/>
    <property type="match status" value="1"/>
</dbReference>
<dbReference type="Gene3D" id="2.120.10.70">
    <property type="entry name" value="Fucose-specific lectin"/>
    <property type="match status" value="3"/>
</dbReference>
<reference evidence="2" key="1">
    <citation type="submission" date="2021-12" db="EMBL/GenBank/DDBJ databases">
        <title>Curvularia clavata genome.</title>
        <authorList>
            <person name="Cao Y."/>
        </authorList>
    </citation>
    <scope>NUCLEOTIDE SEQUENCE</scope>
    <source>
        <strain evidence="2">Yc1106</strain>
    </source>
</reference>
<dbReference type="GO" id="GO:0003824">
    <property type="term" value="F:catalytic activity"/>
    <property type="evidence" value="ECO:0007669"/>
    <property type="project" value="InterPro"/>
</dbReference>
<gene>
    <name evidence="2" type="ORF">yc1106_00884</name>
</gene>
<evidence type="ECO:0000313" key="3">
    <source>
        <dbReference type="Proteomes" id="UP001056012"/>
    </source>
</evidence>
<dbReference type="InterPro" id="IPR053137">
    <property type="entry name" value="NLR-like"/>
</dbReference>
<evidence type="ECO:0000313" key="2">
    <source>
        <dbReference type="EMBL" id="USP73610.1"/>
    </source>
</evidence>
<dbReference type="Pfam" id="PF01048">
    <property type="entry name" value="PNP_UDP_1"/>
    <property type="match status" value="1"/>
</dbReference>
<dbReference type="GO" id="GO:0009116">
    <property type="term" value="P:nucleoside metabolic process"/>
    <property type="evidence" value="ECO:0007669"/>
    <property type="project" value="InterPro"/>
</dbReference>
<dbReference type="InterPro" id="IPR035994">
    <property type="entry name" value="Nucleoside_phosphorylase_sf"/>
</dbReference>
<accession>A0A9Q8Z1U5</accession>
<proteinExistence type="predicted"/>
<dbReference type="VEuPathDB" id="FungiDB:yc1106_00884"/>
<evidence type="ECO:0000259" key="1">
    <source>
        <dbReference type="Pfam" id="PF01048"/>
    </source>
</evidence>
<dbReference type="SUPFAM" id="SSF53167">
    <property type="entry name" value="Purine and uridine phosphorylases"/>
    <property type="match status" value="1"/>
</dbReference>
<dbReference type="Gene3D" id="3.40.50.1580">
    <property type="entry name" value="Nucleoside phosphorylase domain"/>
    <property type="match status" value="1"/>
</dbReference>
<keyword evidence="3" id="KW-1185">Reference proteome</keyword>